<protein>
    <submittedName>
        <fullName evidence="9">Zinc-binding dehydrogenase</fullName>
    </submittedName>
</protein>
<comment type="similarity">
    <text evidence="2 6">Belongs to the zinc-containing alcohol dehydrogenase family.</text>
</comment>
<keyword evidence="5" id="KW-0560">Oxidoreductase</keyword>
<dbReference type="SMART" id="SM00829">
    <property type="entry name" value="PKS_ER"/>
    <property type="match status" value="1"/>
</dbReference>
<gene>
    <name evidence="9" type="ORF">QXL92_24375</name>
</gene>
<dbReference type="SUPFAM" id="SSF50129">
    <property type="entry name" value="GroES-like"/>
    <property type="match status" value="1"/>
</dbReference>
<dbReference type="Gene3D" id="3.40.50.720">
    <property type="entry name" value="NAD(P)-binding Rossmann-like Domain"/>
    <property type="match status" value="1"/>
</dbReference>
<reference evidence="9" key="1">
    <citation type="submission" date="2023-06" db="EMBL/GenBank/DDBJ databases">
        <title>Identification of two novel mycobacterium reveal diversities and complexities of Mycobacterium gordonae clade.</title>
        <authorList>
            <person name="Matsumoto Y."/>
            <person name="Nakamura S."/>
            <person name="Motooka D."/>
            <person name="Fukushima K."/>
        </authorList>
    </citation>
    <scope>NUCLEOTIDE SEQUENCE</scope>
    <source>
        <strain evidence="9">TY812</strain>
    </source>
</reference>
<dbReference type="Pfam" id="PF00107">
    <property type="entry name" value="ADH_zinc_N"/>
    <property type="match status" value="1"/>
</dbReference>
<dbReference type="PROSITE" id="PS00059">
    <property type="entry name" value="ADH_ZINC"/>
    <property type="match status" value="1"/>
</dbReference>
<keyword evidence="3 6" id="KW-0479">Metal-binding</keyword>
<name>A0A4R5WYR0_9MYCO</name>
<dbReference type="PANTHER" id="PTHR43161:SF23">
    <property type="entry name" value="(R,R)-BUTANEDIOL DEHYDROGENASE-RELATED"/>
    <property type="match status" value="1"/>
</dbReference>
<dbReference type="Proteomes" id="UP001229081">
    <property type="component" value="Unassembled WGS sequence"/>
</dbReference>
<comment type="caution">
    <text evidence="9">The sequence shown here is derived from an EMBL/GenBank/DDBJ whole genome shotgun (WGS) entry which is preliminary data.</text>
</comment>
<evidence type="ECO:0000256" key="1">
    <source>
        <dbReference type="ARBA" id="ARBA00001947"/>
    </source>
</evidence>
<evidence type="ECO:0000256" key="3">
    <source>
        <dbReference type="ARBA" id="ARBA00022723"/>
    </source>
</evidence>
<comment type="cofactor">
    <cofactor evidence="1 6">
        <name>Zn(2+)</name>
        <dbReference type="ChEBI" id="CHEBI:29105"/>
    </cofactor>
</comment>
<dbReference type="GO" id="GO:0034079">
    <property type="term" value="P:butanediol biosynthetic process"/>
    <property type="evidence" value="ECO:0007669"/>
    <property type="project" value="TreeGrafter"/>
</dbReference>
<organism evidence="9 10">
    <name type="scientific">Mycobacterium paragordonae</name>
    <dbReference type="NCBI Taxonomy" id="1389713"/>
    <lineage>
        <taxon>Bacteria</taxon>
        <taxon>Bacillati</taxon>
        <taxon>Actinomycetota</taxon>
        <taxon>Actinomycetes</taxon>
        <taxon>Mycobacteriales</taxon>
        <taxon>Mycobacteriaceae</taxon>
        <taxon>Mycobacterium</taxon>
    </lineage>
</organism>
<evidence type="ECO:0000256" key="5">
    <source>
        <dbReference type="ARBA" id="ARBA00023002"/>
    </source>
</evidence>
<dbReference type="RefSeq" id="WP_133434856.1">
    <property type="nucleotide sequence ID" value="NZ_JAUFSA010000001.1"/>
</dbReference>
<dbReference type="GO" id="GO:0008270">
    <property type="term" value="F:zinc ion binding"/>
    <property type="evidence" value="ECO:0007669"/>
    <property type="project" value="InterPro"/>
</dbReference>
<evidence type="ECO:0000256" key="7">
    <source>
        <dbReference type="SAM" id="MobiDB-lite"/>
    </source>
</evidence>
<dbReference type="InterPro" id="IPR020843">
    <property type="entry name" value="ER"/>
</dbReference>
<evidence type="ECO:0000259" key="8">
    <source>
        <dbReference type="SMART" id="SM00829"/>
    </source>
</evidence>
<proteinExistence type="inferred from homology"/>
<dbReference type="Gene3D" id="3.90.180.10">
    <property type="entry name" value="Medium-chain alcohol dehydrogenases, catalytic domain"/>
    <property type="match status" value="1"/>
</dbReference>
<dbReference type="SUPFAM" id="SSF51735">
    <property type="entry name" value="NAD(P)-binding Rossmann-fold domains"/>
    <property type="match status" value="1"/>
</dbReference>
<evidence type="ECO:0000313" key="10">
    <source>
        <dbReference type="Proteomes" id="UP001229081"/>
    </source>
</evidence>
<sequence>MSPVPSSPDIQQVRIHSPGTVSLDRVETPPCGPRDALVDVHACGICGSDLGYIRLGGLAGAGGEPMPLGHEFSGVVREVGAEVTGVAPGQRVVVHPGNDVSGRIGGGSASGGLADVVLVRDAAAGERLFPIPDGMPMDVAALAEPVAVGMHAAEQADVAPGDNVAVFGCGPIGLAAIAALADRGVSGIVGVDPSAERRRLAETLGASASIDPTDTKVWRELRRLHGTRSLAYGHAPATDAFIEATGSDAVLTELIDRAGPGARISVVALHYAPVPVNFLSVLMKELTIRGSMEYPTRFGDAVDLLARRDLSALITHRFPLGSVDAALQLLTESRECGKVMVTVS</sequence>
<dbReference type="PANTHER" id="PTHR43161">
    <property type="entry name" value="SORBITOL DEHYDROGENASE"/>
    <property type="match status" value="1"/>
</dbReference>
<feature type="domain" description="Enoyl reductase (ER)" evidence="8">
    <location>
        <begin position="16"/>
        <end position="341"/>
    </location>
</feature>
<evidence type="ECO:0000256" key="4">
    <source>
        <dbReference type="ARBA" id="ARBA00022833"/>
    </source>
</evidence>
<dbReference type="InterPro" id="IPR013154">
    <property type="entry name" value="ADH-like_N"/>
</dbReference>
<dbReference type="InterPro" id="IPR013149">
    <property type="entry name" value="ADH-like_C"/>
</dbReference>
<dbReference type="InterPro" id="IPR002328">
    <property type="entry name" value="ADH_Zn_CS"/>
</dbReference>
<keyword evidence="4 6" id="KW-0862">Zinc</keyword>
<dbReference type="InterPro" id="IPR036291">
    <property type="entry name" value="NAD(P)-bd_dom_sf"/>
</dbReference>
<dbReference type="AlphaFoldDB" id="A0A4R5WYR0"/>
<dbReference type="InterPro" id="IPR011032">
    <property type="entry name" value="GroES-like_sf"/>
</dbReference>
<accession>A0A4R5WYR0</accession>
<dbReference type="Pfam" id="PF08240">
    <property type="entry name" value="ADH_N"/>
    <property type="match status" value="1"/>
</dbReference>
<dbReference type="EMBL" id="JAUFSA010000001">
    <property type="protein sequence ID" value="MDP7737887.1"/>
    <property type="molecule type" value="Genomic_DNA"/>
</dbReference>
<dbReference type="GO" id="GO:0005737">
    <property type="term" value="C:cytoplasm"/>
    <property type="evidence" value="ECO:0007669"/>
    <property type="project" value="TreeGrafter"/>
</dbReference>
<dbReference type="GO" id="GO:0000721">
    <property type="term" value="F:(R,R)-butanediol dehydrogenase activity"/>
    <property type="evidence" value="ECO:0007669"/>
    <property type="project" value="TreeGrafter"/>
</dbReference>
<evidence type="ECO:0000256" key="6">
    <source>
        <dbReference type="RuleBase" id="RU361277"/>
    </source>
</evidence>
<evidence type="ECO:0000313" key="9">
    <source>
        <dbReference type="EMBL" id="MDP7737887.1"/>
    </source>
</evidence>
<feature type="region of interest" description="Disordered" evidence="7">
    <location>
        <begin position="1"/>
        <end position="27"/>
    </location>
</feature>
<evidence type="ECO:0000256" key="2">
    <source>
        <dbReference type="ARBA" id="ARBA00008072"/>
    </source>
</evidence>